<keyword evidence="3" id="KW-1185">Reference proteome</keyword>
<proteinExistence type="predicted"/>
<accession>A0ABQ7AZA7</accession>
<feature type="region of interest" description="Disordered" evidence="1">
    <location>
        <begin position="44"/>
        <end position="71"/>
    </location>
</feature>
<dbReference type="Proteomes" id="UP000266723">
    <property type="component" value="Unassembled WGS sequence"/>
</dbReference>
<name>A0ABQ7AZA7_BRACR</name>
<evidence type="ECO:0000313" key="3">
    <source>
        <dbReference type="Proteomes" id="UP000266723"/>
    </source>
</evidence>
<organism evidence="2 3">
    <name type="scientific">Brassica cretica</name>
    <name type="common">Mustard</name>
    <dbReference type="NCBI Taxonomy" id="69181"/>
    <lineage>
        <taxon>Eukaryota</taxon>
        <taxon>Viridiplantae</taxon>
        <taxon>Streptophyta</taxon>
        <taxon>Embryophyta</taxon>
        <taxon>Tracheophyta</taxon>
        <taxon>Spermatophyta</taxon>
        <taxon>Magnoliopsida</taxon>
        <taxon>eudicotyledons</taxon>
        <taxon>Gunneridae</taxon>
        <taxon>Pentapetalae</taxon>
        <taxon>rosids</taxon>
        <taxon>malvids</taxon>
        <taxon>Brassicales</taxon>
        <taxon>Brassicaceae</taxon>
        <taxon>Brassiceae</taxon>
        <taxon>Brassica</taxon>
    </lineage>
</organism>
<evidence type="ECO:0000313" key="2">
    <source>
        <dbReference type="EMBL" id="KAF3519308.1"/>
    </source>
</evidence>
<evidence type="ECO:0000256" key="1">
    <source>
        <dbReference type="SAM" id="MobiDB-lite"/>
    </source>
</evidence>
<reference evidence="2 3" key="1">
    <citation type="journal article" date="2020" name="BMC Genomics">
        <title>Intraspecific diversification of the crop wild relative Brassica cretica Lam. using demographic model selection.</title>
        <authorList>
            <person name="Kioukis A."/>
            <person name="Michalopoulou V.A."/>
            <person name="Briers L."/>
            <person name="Pirintsos S."/>
            <person name="Studholme D.J."/>
            <person name="Pavlidis P."/>
            <person name="Sarris P.F."/>
        </authorList>
    </citation>
    <scope>NUCLEOTIDE SEQUENCE [LARGE SCALE GENOMIC DNA]</scope>
    <source>
        <strain evidence="3">cv. PFS-1207/04</strain>
    </source>
</reference>
<gene>
    <name evidence="2" type="ORF">DY000_02059444</name>
</gene>
<sequence length="157" mass="17240">MGSVRRTQIRRVNGLGGRVLEPRHTLMAASPPVELPLMVIDDKPRKDIVEKDLSPKESPRESETERSKADAVEIMDTPADLVDTPARIGDDVEHVENSVDYTGEELVVASQSDLAESPDANSWSLVSLGKTGRQCEKVQDQTVISPSRFHLLADDVP</sequence>
<dbReference type="EMBL" id="QGKV02001556">
    <property type="protein sequence ID" value="KAF3519308.1"/>
    <property type="molecule type" value="Genomic_DNA"/>
</dbReference>
<comment type="caution">
    <text evidence="2">The sequence shown here is derived from an EMBL/GenBank/DDBJ whole genome shotgun (WGS) entry which is preliminary data.</text>
</comment>
<protein>
    <submittedName>
        <fullName evidence="2">Uncharacterized protein</fullName>
    </submittedName>
</protein>